<dbReference type="RefSeq" id="WP_378530834.1">
    <property type="nucleotide sequence ID" value="NZ_JBHSBH010000004.1"/>
</dbReference>
<sequence>MTERPTTGQGDAAPAAARAGAPAAPPPAGRAVVALMAFATGAVIANLYYAQPLVDRLADVFESGSGAVGLVITVTQIGYAIGLATLVPLGDLVERRRLLAALLGAATLGMAGMAAAPSLAVLGAAAAIVGLTSVAVQVIVPFAHVLAAEGRQGQVVSTVMSGLLLGILLSRTVAGVVAELFGWRSVFLLGALLTAAIGVVLGRRCRRSRPRRGWAIRRC</sequence>
<organism evidence="8 9">
    <name type="scientific">Nocardiopsis sediminis</name>
    <dbReference type="NCBI Taxonomy" id="1778267"/>
    <lineage>
        <taxon>Bacteria</taxon>
        <taxon>Bacillati</taxon>
        <taxon>Actinomycetota</taxon>
        <taxon>Actinomycetes</taxon>
        <taxon>Streptosporangiales</taxon>
        <taxon>Nocardiopsidaceae</taxon>
        <taxon>Nocardiopsis</taxon>
    </lineage>
</organism>
<feature type="compositionally biased region" description="Low complexity" evidence="5">
    <location>
        <begin position="12"/>
        <end position="21"/>
    </location>
</feature>
<feature type="region of interest" description="Disordered" evidence="5">
    <location>
        <begin position="1"/>
        <end position="21"/>
    </location>
</feature>
<evidence type="ECO:0000256" key="2">
    <source>
        <dbReference type="ARBA" id="ARBA00022692"/>
    </source>
</evidence>
<accession>A0ABV8FLT1</accession>
<evidence type="ECO:0000313" key="9">
    <source>
        <dbReference type="Proteomes" id="UP001595847"/>
    </source>
</evidence>
<dbReference type="EMBL" id="JBHSBH010000004">
    <property type="protein sequence ID" value="MFC3995595.1"/>
    <property type="molecule type" value="Genomic_DNA"/>
</dbReference>
<dbReference type="Pfam" id="PF07690">
    <property type="entry name" value="MFS_1"/>
    <property type="match status" value="1"/>
</dbReference>
<keyword evidence="9" id="KW-1185">Reference proteome</keyword>
<dbReference type="PANTHER" id="PTHR42910">
    <property type="entry name" value="TRANSPORTER SCO4007-RELATED"/>
    <property type="match status" value="1"/>
</dbReference>
<dbReference type="Proteomes" id="UP001595847">
    <property type="component" value="Unassembled WGS sequence"/>
</dbReference>
<evidence type="ECO:0000256" key="3">
    <source>
        <dbReference type="ARBA" id="ARBA00022989"/>
    </source>
</evidence>
<keyword evidence="4 6" id="KW-0472">Membrane</keyword>
<dbReference type="InterPro" id="IPR020846">
    <property type="entry name" value="MFS_dom"/>
</dbReference>
<feature type="domain" description="Major facilitator superfamily (MFS) profile" evidence="7">
    <location>
        <begin position="29"/>
        <end position="219"/>
    </location>
</feature>
<dbReference type="PROSITE" id="PS50850">
    <property type="entry name" value="MFS"/>
    <property type="match status" value="1"/>
</dbReference>
<evidence type="ECO:0000313" key="8">
    <source>
        <dbReference type="EMBL" id="MFC3995595.1"/>
    </source>
</evidence>
<evidence type="ECO:0000256" key="5">
    <source>
        <dbReference type="SAM" id="MobiDB-lite"/>
    </source>
</evidence>
<keyword evidence="2 6" id="KW-0812">Transmembrane</keyword>
<feature type="transmembrane region" description="Helical" evidence="6">
    <location>
        <begin position="155"/>
        <end position="174"/>
    </location>
</feature>
<feature type="transmembrane region" description="Helical" evidence="6">
    <location>
        <begin position="98"/>
        <end position="116"/>
    </location>
</feature>
<evidence type="ECO:0000256" key="1">
    <source>
        <dbReference type="ARBA" id="ARBA00004651"/>
    </source>
</evidence>
<dbReference type="Gene3D" id="1.20.1720.10">
    <property type="entry name" value="Multidrug resistance protein D"/>
    <property type="match status" value="1"/>
</dbReference>
<keyword evidence="3 6" id="KW-1133">Transmembrane helix</keyword>
<comment type="caution">
    <text evidence="8">The sequence shown here is derived from an EMBL/GenBank/DDBJ whole genome shotgun (WGS) entry which is preliminary data.</text>
</comment>
<name>A0ABV8FLT1_9ACTN</name>
<dbReference type="SUPFAM" id="SSF103473">
    <property type="entry name" value="MFS general substrate transporter"/>
    <property type="match status" value="1"/>
</dbReference>
<evidence type="ECO:0000256" key="4">
    <source>
        <dbReference type="ARBA" id="ARBA00023136"/>
    </source>
</evidence>
<feature type="transmembrane region" description="Helical" evidence="6">
    <location>
        <begin position="180"/>
        <end position="202"/>
    </location>
</feature>
<dbReference type="PANTHER" id="PTHR42910:SF1">
    <property type="entry name" value="MAJOR FACILITATOR SUPERFAMILY (MFS) PROFILE DOMAIN-CONTAINING PROTEIN"/>
    <property type="match status" value="1"/>
</dbReference>
<reference evidence="9" key="1">
    <citation type="journal article" date="2019" name="Int. J. Syst. Evol. Microbiol.">
        <title>The Global Catalogue of Microorganisms (GCM) 10K type strain sequencing project: providing services to taxonomists for standard genome sequencing and annotation.</title>
        <authorList>
            <consortium name="The Broad Institute Genomics Platform"/>
            <consortium name="The Broad Institute Genome Sequencing Center for Infectious Disease"/>
            <person name="Wu L."/>
            <person name="Ma J."/>
        </authorList>
    </citation>
    <scope>NUCLEOTIDE SEQUENCE [LARGE SCALE GENOMIC DNA]</scope>
    <source>
        <strain evidence="9">TBRC 1826</strain>
    </source>
</reference>
<feature type="transmembrane region" description="Helical" evidence="6">
    <location>
        <begin position="122"/>
        <end position="143"/>
    </location>
</feature>
<feature type="transmembrane region" description="Helical" evidence="6">
    <location>
        <begin position="31"/>
        <end position="51"/>
    </location>
</feature>
<proteinExistence type="predicted"/>
<comment type="subcellular location">
    <subcellularLocation>
        <location evidence="1">Cell membrane</location>
        <topology evidence="1">Multi-pass membrane protein</topology>
    </subcellularLocation>
</comment>
<dbReference type="InterPro" id="IPR011701">
    <property type="entry name" value="MFS"/>
</dbReference>
<gene>
    <name evidence="8" type="ORF">ACFOVU_06705</name>
</gene>
<protein>
    <submittedName>
        <fullName evidence="8">MFS transporter</fullName>
    </submittedName>
</protein>
<dbReference type="InterPro" id="IPR036259">
    <property type="entry name" value="MFS_trans_sf"/>
</dbReference>
<evidence type="ECO:0000256" key="6">
    <source>
        <dbReference type="SAM" id="Phobius"/>
    </source>
</evidence>
<evidence type="ECO:0000259" key="7">
    <source>
        <dbReference type="PROSITE" id="PS50850"/>
    </source>
</evidence>
<feature type="transmembrane region" description="Helical" evidence="6">
    <location>
        <begin position="63"/>
        <end position="86"/>
    </location>
</feature>